<gene>
    <name evidence="1" type="ORF">JIN85_17070</name>
</gene>
<sequence>MKRRTVKITRQLTMAKSIVVEIPEGISNDELKSCLYDRCQTYDELETETSVHDMNEENEQIEVEDTKEPASVGFRVTDPDWFEAMREDEIVS</sequence>
<dbReference type="Proteomes" id="UP000603141">
    <property type="component" value="Unassembled WGS sequence"/>
</dbReference>
<dbReference type="RefSeq" id="WP_200273041.1">
    <property type="nucleotide sequence ID" value="NZ_JAENIJ010000035.1"/>
</dbReference>
<organism evidence="1 2">
    <name type="scientific">Luteolibacter pohnpeiensis</name>
    <dbReference type="NCBI Taxonomy" id="454153"/>
    <lineage>
        <taxon>Bacteria</taxon>
        <taxon>Pseudomonadati</taxon>
        <taxon>Verrucomicrobiota</taxon>
        <taxon>Verrucomicrobiia</taxon>
        <taxon>Verrucomicrobiales</taxon>
        <taxon>Verrucomicrobiaceae</taxon>
        <taxon>Luteolibacter</taxon>
    </lineage>
</organism>
<dbReference type="EMBL" id="JAENIJ010000035">
    <property type="protein sequence ID" value="MBK1884135.1"/>
    <property type="molecule type" value="Genomic_DNA"/>
</dbReference>
<proteinExistence type="predicted"/>
<reference evidence="1" key="1">
    <citation type="submission" date="2021-01" db="EMBL/GenBank/DDBJ databases">
        <title>Modified the classification status of verrucomicrobia.</title>
        <authorList>
            <person name="Feng X."/>
        </authorList>
    </citation>
    <scope>NUCLEOTIDE SEQUENCE</scope>
    <source>
        <strain evidence="1">KCTC 22041</strain>
    </source>
</reference>
<comment type="caution">
    <text evidence="1">The sequence shown here is derived from an EMBL/GenBank/DDBJ whole genome shotgun (WGS) entry which is preliminary data.</text>
</comment>
<protein>
    <submittedName>
        <fullName evidence="1">Uncharacterized protein</fullName>
    </submittedName>
</protein>
<dbReference type="AlphaFoldDB" id="A0A934VX98"/>
<keyword evidence="2" id="KW-1185">Reference proteome</keyword>
<evidence type="ECO:0000313" key="2">
    <source>
        <dbReference type="Proteomes" id="UP000603141"/>
    </source>
</evidence>
<evidence type="ECO:0000313" key="1">
    <source>
        <dbReference type="EMBL" id="MBK1884135.1"/>
    </source>
</evidence>
<name>A0A934VX98_9BACT</name>
<accession>A0A934VX98</accession>